<feature type="region of interest" description="Disordered" evidence="1">
    <location>
        <begin position="1"/>
        <end position="27"/>
    </location>
</feature>
<evidence type="ECO:0000313" key="3">
    <source>
        <dbReference type="Proteomes" id="UP000261739"/>
    </source>
</evidence>
<protein>
    <submittedName>
        <fullName evidence="2">Uncharacterized protein</fullName>
    </submittedName>
</protein>
<evidence type="ECO:0000256" key="1">
    <source>
        <dbReference type="SAM" id="MobiDB-lite"/>
    </source>
</evidence>
<reference evidence="2 3" key="1">
    <citation type="journal article" date="2018" name="Nat. Biotechnol.">
        <title>A standardized bacterial taxonomy based on genome phylogeny substantially revises the tree of life.</title>
        <authorList>
            <person name="Parks D.H."/>
            <person name="Chuvochina M."/>
            <person name="Waite D.W."/>
            <person name="Rinke C."/>
            <person name="Skarshewski A."/>
            <person name="Chaumeil P.A."/>
            <person name="Hugenholtz P."/>
        </authorList>
    </citation>
    <scope>NUCLEOTIDE SEQUENCE [LARGE SCALE GENOMIC DNA]</scope>
    <source>
        <strain evidence="2">UBA11247</strain>
    </source>
</reference>
<feature type="region of interest" description="Disordered" evidence="1">
    <location>
        <begin position="174"/>
        <end position="217"/>
    </location>
</feature>
<evidence type="ECO:0000313" key="2">
    <source>
        <dbReference type="EMBL" id="HCT15707.1"/>
    </source>
</evidence>
<dbReference type="Proteomes" id="UP000261739">
    <property type="component" value="Unassembled WGS sequence"/>
</dbReference>
<dbReference type="RefSeq" id="WP_010122682.1">
    <property type="nucleotide sequence ID" value="NZ_DAITTW010000016.1"/>
</dbReference>
<accession>A0A3D4T354</accession>
<feature type="compositionally biased region" description="Gly residues" evidence="1">
    <location>
        <begin position="186"/>
        <end position="213"/>
    </location>
</feature>
<gene>
    <name evidence="2" type="ORF">DIW82_13235</name>
</gene>
<name>A0A3D4T354_9CORY</name>
<organism evidence="2 3">
    <name type="scientific">Corynebacterium nuruki</name>
    <dbReference type="NCBI Taxonomy" id="1032851"/>
    <lineage>
        <taxon>Bacteria</taxon>
        <taxon>Bacillati</taxon>
        <taxon>Actinomycetota</taxon>
        <taxon>Actinomycetes</taxon>
        <taxon>Mycobacteriales</taxon>
        <taxon>Corynebacteriaceae</taxon>
        <taxon>Corynebacterium</taxon>
    </lineage>
</organism>
<proteinExistence type="predicted"/>
<comment type="caution">
    <text evidence="2">The sequence shown here is derived from an EMBL/GenBank/DDBJ whole genome shotgun (WGS) entry which is preliminary data.</text>
</comment>
<feature type="compositionally biased region" description="Pro residues" evidence="1">
    <location>
        <begin position="9"/>
        <end position="21"/>
    </location>
</feature>
<dbReference type="STRING" id="863239.GCA_000213935_00089"/>
<dbReference type="EMBL" id="DQID01000337">
    <property type="protein sequence ID" value="HCT15707.1"/>
    <property type="molecule type" value="Genomic_DNA"/>
</dbReference>
<dbReference type="AlphaFoldDB" id="A0A3D4T354"/>
<sequence length="277" mass="27954">MPIVSVGPGGPPAVPAPPDPDPAGAFRDAPLAGRRTAVWATVTGAALLALVVPFAFPTHDTARSYPSLAEAAADALPAPGDWQLTFAGLDASCDAPDPQPGTGGLTADCGRYDLDIIAMEGVSDPVHSARRAIRALWGTGTDHLDDVRFRQLPPESSGVARATGADAVWVGEPVGFTEDTDTGFGDSPGGGLDSGPGGPGRPGSPGSGSGNSPGSGYRPVHYGTVAASDETWVTTAALVRDGDLYTVMVSSRTARESALALDHSLTGLGSDEDGDRA</sequence>